<organism evidence="2 4">
    <name type="scientific">Iodobacter fluviatilis</name>
    <dbReference type="NCBI Taxonomy" id="537"/>
    <lineage>
        <taxon>Bacteria</taxon>
        <taxon>Pseudomonadati</taxon>
        <taxon>Pseudomonadota</taxon>
        <taxon>Betaproteobacteria</taxon>
        <taxon>Neisseriales</taxon>
        <taxon>Chitinibacteraceae</taxon>
        <taxon>Iodobacter</taxon>
    </lineage>
</organism>
<accession>A0A377Q3N6</accession>
<evidence type="ECO:0000259" key="1">
    <source>
        <dbReference type="Pfam" id="PF08279"/>
    </source>
</evidence>
<keyword evidence="5" id="KW-1185">Reference proteome</keyword>
<dbReference type="SUPFAM" id="SSF46785">
    <property type="entry name" value="Winged helix' DNA-binding domain"/>
    <property type="match status" value="1"/>
</dbReference>
<evidence type="ECO:0000313" key="4">
    <source>
        <dbReference type="Proteomes" id="UP000255108"/>
    </source>
</evidence>
<dbReference type="Proteomes" id="UP000295794">
    <property type="component" value="Unassembled WGS sequence"/>
</dbReference>
<dbReference type="EMBL" id="SMBT01000001">
    <property type="protein sequence ID" value="TCU90182.1"/>
    <property type="molecule type" value="Genomic_DNA"/>
</dbReference>
<name>A0A377Q3N6_9NEIS</name>
<protein>
    <submittedName>
        <fullName evidence="2 3">HTH domain</fullName>
    </submittedName>
</protein>
<gene>
    <name evidence="3" type="ORF">EV682_101203</name>
    <name evidence="2" type="ORF">NCTC11159_00222</name>
</gene>
<evidence type="ECO:0000313" key="5">
    <source>
        <dbReference type="Proteomes" id="UP000295794"/>
    </source>
</evidence>
<dbReference type="Pfam" id="PF08279">
    <property type="entry name" value="HTH_11"/>
    <property type="match status" value="1"/>
</dbReference>
<dbReference type="EMBL" id="UGHR01000001">
    <property type="protein sequence ID" value="STQ89209.1"/>
    <property type="molecule type" value="Genomic_DNA"/>
</dbReference>
<dbReference type="Gene3D" id="1.10.10.10">
    <property type="entry name" value="Winged helix-like DNA-binding domain superfamily/Winged helix DNA-binding domain"/>
    <property type="match status" value="1"/>
</dbReference>
<dbReference type="RefSeq" id="WP_207916259.1">
    <property type="nucleotide sequence ID" value="NZ_CAWOLO010000001.1"/>
</dbReference>
<dbReference type="InterPro" id="IPR036390">
    <property type="entry name" value="WH_DNA-bd_sf"/>
</dbReference>
<sequence>MKVVNSEHETLAFRIAAILLKLNLGDALSRQALADEFKVSERTIYRDLNRLGGIVNKLEDGRYQIATAYRGKLTSKDLESFARLTGVDQLFPNASQRFLVALLDTLTHSSYLIKGHHYEEPKPHDSQFIQLDEAYSGNVFASSATPVNHAP</sequence>
<reference evidence="3 5" key="2">
    <citation type="submission" date="2019-03" db="EMBL/GenBank/DDBJ databases">
        <title>Genomic Encyclopedia of Type Strains, Phase IV (KMG-IV): sequencing the most valuable type-strain genomes for metagenomic binning, comparative biology and taxonomic classification.</title>
        <authorList>
            <person name="Goeker M."/>
        </authorList>
    </citation>
    <scope>NUCLEOTIDE SEQUENCE [LARGE SCALE GENOMIC DNA]</scope>
    <source>
        <strain evidence="3 5">DSM 3764</strain>
    </source>
</reference>
<evidence type="ECO:0000313" key="3">
    <source>
        <dbReference type="EMBL" id="TCU90182.1"/>
    </source>
</evidence>
<evidence type="ECO:0000313" key="2">
    <source>
        <dbReference type="EMBL" id="STQ89209.1"/>
    </source>
</evidence>
<dbReference type="AlphaFoldDB" id="A0A377Q3N6"/>
<feature type="domain" description="Helix-turn-helix type 11" evidence="1">
    <location>
        <begin position="15"/>
        <end position="51"/>
    </location>
</feature>
<proteinExistence type="predicted"/>
<dbReference type="InterPro" id="IPR013196">
    <property type="entry name" value="HTH_11"/>
</dbReference>
<dbReference type="Proteomes" id="UP000255108">
    <property type="component" value="Unassembled WGS sequence"/>
</dbReference>
<dbReference type="InterPro" id="IPR036388">
    <property type="entry name" value="WH-like_DNA-bd_sf"/>
</dbReference>
<reference evidence="2 4" key="1">
    <citation type="submission" date="2018-06" db="EMBL/GenBank/DDBJ databases">
        <authorList>
            <consortium name="Pathogen Informatics"/>
            <person name="Doyle S."/>
        </authorList>
    </citation>
    <scope>NUCLEOTIDE SEQUENCE [LARGE SCALE GENOMIC DNA]</scope>
    <source>
        <strain evidence="2 4">NCTC11159</strain>
    </source>
</reference>